<dbReference type="EC" id="2.7.7.49" evidence="1"/>
<evidence type="ECO:0000313" key="10">
    <source>
        <dbReference type="Proteomes" id="UP000051574"/>
    </source>
</evidence>
<keyword evidence="2" id="KW-0808">Transferase</keyword>
<evidence type="ECO:0000256" key="2">
    <source>
        <dbReference type="ARBA" id="ARBA00022679"/>
    </source>
</evidence>
<evidence type="ECO:0000256" key="6">
    <source>
        <dbReference type="ARBA" id="ARBA00022801"/>
    </source>
</evidence>
<dbReference type="OrthoDB" id="8052569at2759"/>
<dbReference type="InterPro" id="IPR041588">
    <property type="entry name" value="Integrase_H2C2"/>
</dbReference>
<dbReference type="Pfam" id="PF17921">
    <property type="entry name" value="Integrase_H2C2"/>
    <property type="match status" value="1"/>
</dbReference>
<keyword evidence="7" id="KW-0695">RNA-directed DNA polymerase</keyword>
<evidence type="ECO:0000259" key="8">
    <source>
        <dbReference type="PROSITE" id="PS50994"/>
    </source>
</evidence>
<dbReference type="Proteomes" id="UP000051574">
    <property type="component" value="Unassembled WGS sequence"/>
</dbReference>
<dbReference type="SUPFAM" id="SSF53098">
    <property type="entry name" value="Ribonuclease H-like"/>
    <property type="match status" value="1"/>
</dbReference>
<keyword evidence="3" id="KW-0548">Nucleotidyltransferase</keyword>
<dbReference type="GO" id="GO:0004519">
    <property type="term" value="F:endonuclease activity"/>
    <property type="evidence" value="ECO:0007669"/>
    <property type="project" value="UniProtKB-KW"/>
</dbReference>
<name>A0A0T6B4I6_9SCAR</name>
<keyword evidence="5" id="KW-0255">Endonuclease</keyword>
<accession>A0A0T6B4I6</accession>
<dbReference type="PANTHER" id="PTHR37984:SF5">
    <property type="entry name" value="PROTEIN NYNRIN-LIKE"/>
    <property type="match status" value="1"/>
</dbReference>
<protein>
    <recommendedName>
        <fullName evidence="1">RNA-directed DNA polymerase</fullName>
        <ecNumber evidence="1">2.7.7.49</ecNumber>
    </recommendedName>
</protein>
<sequence>MKRFHTYLQGIPFKIVTDCDSFRLTLAKKDVVPRIMRWCLLLQNYQYTVEHRPNIRMQHVDALSRVNHVLILEGNTLEQTLAYKQMTDKDIVDLRESLEKSEHPLYELRNGLVYRKYGTQILFYVPQCMEFNIIYTYHTEMGHYGVDKTLELITRTYWFPRIRSKIQEFISNCLKCIEFNRKPGKQEGYLNSIPKGNLPFDTVHVDHYGPLPTTRRKRKYIFEIIDGFTKFIKLYPCKTTSAQEVIKCLCSYMQNYSRPKIIISDRGSCFTSNLFKEFTNDNGIKHILIAAGAPRSNGQIERMNSIITPTLSKLADQNKVEWDDLTADLADQNKVEWDDLTADVEFGMNNTVNRATGETPSKLLFGRDQLGKIQDNVRETLETIIQNQDGNLEEIRAKAEKRIVESQTKNEESYNKRRRAARRYDVGQHVMLSNIDTTPGVNKKLIPKYRGPYQIKAVLPNDRYLITDIPGFQNTQIPYESVLDASRLKPCESKLN</sequence>
<proteinExistence type="predicted"/>
<dbReference type="PROSITE" id="PS50994">
    <property type="entry name" value="INTEGRASE"/>
    <property type="match status" value="1"/>
</dbReference>
<comment type="caution">
    <text evidence="9">The sequence shown here is derived from an EMBL/GenBank/DDBJ whole genome shotgun (WGS) entry which is preliminary data.</text>
</comment>
<evidence type="ECO:0000256" key="7">
    <source>
        <dbReference type="ARBA" id="ARBA00022918"/>
    </source>
</evidence>
<dbReference type="GO" id="GO:0015074">
    <property type="term" value="P:DNA integration"/>
    <property type="evidence" value="ECO:0007669"/>
    <property type="project" value="InterPro"/>
</dbReference>
<dbReference type="Gene3D" id="1.10.340.70">
    <property type="match status" value="1"/>
</dbReference>
<dbReference type="Pfam" id="PF00665">
    <property type="entry name" value="rve"/>
    <property type="match status" value="1"/>
</dbReference>
<dbReference type="PANTHER" id="PTHR37984">
    <property type="entry name" value="PROTEIN CBG26694"/>
    <property type="match status" value="1"/>
</dbReference>
<dbReference type="GO" id="GO:0016787">
    <property type="term" value="F:hydrolase activity"/>
    <property type="evidence" value="ECO:0007669"/>
    <property type="project" value="UniProtKB-KW"/>
</dbReference>
<feature type="domain" description="Integrase catalytic" evidence="8">
    <location>
        <begin position="195"/>
        <end position="368"/>
    </location>
</feature>
<evidence type="ECO:0000256" key="4">
    <source>
        <dbReference type="ARBA" id="ARBA00022722"/>
    </source>
</evidence>
<organism evidence="9 10">
    <name type="scientific">Oryctes borbonicus</name>
    <dbReference type="NCBI Taxonomy" id="1629725"/>
    <lineage>
        <taxon>Eukaryota</taxon>
        <taxon>Metazoa</taxon>
        <taxon>Ecdysozoa</taxon>
        <taxon>Arthropoda</taxon>
        <taxon>Hexapoda</taxon>
        <taxon>Insecta</taxon>
        <taxon>Pterygota</taxon>
        <taxon>Neoptera</taxon>
        <taxon>Endopterygota</taxon>
        <taxon>Coleoptera</taxon>
        <taxon>Polyphaga</taxon>
        <taxon>Scarabaeiformia</taxon>
        <taxon>Scarabaeidae</taxon>
        <taxon>Dynastinae</taxon>
        <taxon>Oryctes</taxon>
    </lineage>
</organism>
<dbReference type="Pfam" id="PF17917">
    <property type="entry name" value="RT_RNaseH"/>
    <property type="match status" value="1"/>
</dbReference>
<dbReference type="InterPro" id="IPR041373">
    <property type="entry name" value="RT_RNaseH"/>
</dbReference>
<evidence type="ECO:0000256" key="3">
    <source>
        <dbReference type="ARBA" id="ARBA00022695"/>
    </source>
</evidence>
<dbReference type="GO" id="GO:0003964">
    <property type="term" value="F:RNA-directed DNA polymerase activity"/>
    <property type="evidence" value="ECO:0007669"/>
    <property type="project" value="UniProtKB-KW"/>
</dbReference>
<dbReference type="InterPro" id="IPR036397">
    <property type="entry name" value="RNaseH_sf"/>
</dbReference>
<keyword evidence="6" id="KW-0378">Hydrolase</keyword>
<dbReference type="AlphaFoldDB" id="A0A0T6B4I6"/>
<evidence type="ECO:0000256" key="1">
    <source>
        <dbReference type="ARBA" id="ARBA00012493"/>
    </source>
</evidence>
<dbReference type="InterPro" id="IPR050951">
    <property type="entry name" value="Retrovirus_Pol_polyprotein"/>
</dbReference>
<reference evidence="9 10" key="1">
    <citation type="submission" date="2015-09" db="EMBL/GenBank/DDBJ databases">
        <title>Draft genome of the scarab beetle Oryctes borbonicus.</title>
        <authorList>
            <person name="Meyer J.M."/>
            <person name="Markov G.V."/>
            <person name="Baskaran P."/>
            <person name="Herrmann M."/>
            <person name="Sommer R.J."/>
            <person name="Roedelsperger C."/>
        </authorList>
    </citation>
    <scope>NUCLEOTIDE SEQUENCE [LARGE SCALE GENOMIC DNA]</scope>
    <source>
        <strain evidence="9">OB123</strain>
        <tissue evidence="9">Whole animal</tissue>
    </source>
</reference>
<evidence type="ECO:0000256" key="5">
    <source>
        <dbReference type="ARBA" id="ARBA00022759"/>
    </source>
</evidence>
<keyword evidence="10" id="KW-1185">Reference proteome</keyword>
<dbReference type="InterPro" id="IPR012337">
    <property type="entry name" value="RNaseH-like_sf"/>
</dbReference>
<dbReference type="Gene3D" id="3.30.420.10">
    <property type="entry name" value="Ribonuclease H-like superfamily/Ribonuclease H"/>
    <property type="match status" value="1"/>
</dbReference>
<keyword evidence="4" id="KW-0540">Nuclease</keyword>
<evidence type="ECO:0000313" key="9">
    <source>
        <dbReference type="EMBL" id="KRT82284.1"/>
    </source>
</evidence>
<gene>
    <name evidence="9" type="ORF">AMK59_3213</name>
</gene>
<dbReference type="GO" id="GO:0003676">
    <property type="term" value="F:nucleic acid binding"/>
    <property type="evidence" value="ECO:0007669"/>
    <property type="project" value="InterPro"/>
</dbReference>
<dbReference type="EMBL" id="LJIG01009836">
    <property type="protein sequence ID" value="KRT82284.1"/>
    <property type="molecule type" value="Genomic_DNA"/>
</dbReference>
<dbReference type="InterPro" id="IPR001584">
    <property type="entry name" value="Integrase_cat-core"/>
</dbReference>